<name>A6KUT9_RAT</name>
<proteinExistence type="predicted"/>
<organism evidence="2 3">
    <name type="scientific">Rattus norvegicus</name>
    <name type="common">Rat</name>
    <dbReference type="NCBI Taxonomy" id="10116"/>
    <lineage>
        <taxon>Eukaryota</taxon>
        <taxon>Metazoa</taxon>
        <taxon>Chordata</taxon>
        <taxon>Craniata</taxon>
        <taxon>Vertebrata</taxon>
        <taxon>Euteleostomi</taxon>
        <taxon>Mammalia</taxon>
        <taxon>Eutheria</taxon>
        <taxon>Euarchontoglires</taxon>
        <taxon>Glires</taxon>
        <taxon>Rodentia</taxon>
        <taxon>Myomorpha</taxon>
        <taxon>Muroidea</taxon>
        <taxon>Muridae</taxon>
        <taxon>Murinae</taxon>
        <taxon>Rattus</taxon>
    </lineage>
</organism>
<dbReference type="EMBL" id="CH474309">
    <property type="protein sequence ID" value="EDL82801.1"/>
    <property type="molecule type" value="Genomic_DNA"/>
</dbReference>
<evidence type="ECO:0000313" key="2">
    <source>
        <dbReference type="EMBL" id="EDL82801.1"/>
    </source>
</evidence>
<dbReference type="PANTHER" id="PTHR23179:SF39">
    <property type="entry name" value="GENE 1527-RELATED"/>
    <property type="match status" value="1"/>
</dbReference>
<feature type="compositionally biased region" description="Basic and acidic residues" evidence="1">
    <location>
        <begin position="96"/>
        <end position="109"/>
    </location>
</feature>
<protein>
    <submittedName>
        <fullName evidence="2">RCG20021, isoform CRA_b</fullName>
    </submittedName>
</protein>
<dbReference type="AlphaFoldDB" id="A6KUT9"/>
<gene>
    <name evidence="2" type="ORF">rCG_20021</name>
</gene>
<dbReference type="PANTHER" id="PTHR23179">
    <property type="entry name" value="T-CELL ACTIVATION RHO GTPASE ACTIVATING PROTEIN-RELATED"/>
    <property type="match status" value="1"/>
</dbReference>
<sequence length="133" mass="13987">MIENSPKVFGEDLAALWLGTSLYHPPGGKSSCSQNNATNIGNIKETEHGLSSCPIGKTCTPGYNTLPKSPAALPYAGLLDSQKHEGVLEVIAAKEQVKPSPSKDPKEMHLNCPGPVHHTVSQSPLPVLPGSVL</sequence>
<dbReference type="Proteomes" id="UP000234681">
    <property type="component" value="Unassembled WGS sequence"/>
</dbReference>
<evidence type="ECO:0000256" key="1">
    <source>
        <dbReference type="SAM" id="MobiDB-lite"/>
    </source>
</evidence>
<feature type="region of interest" description="Disordered" evidence="1">
    <location>
        <begin position="96"/>
        <end position="133"/>
    </location>
</feature>
<reference evidence="3" key="1">
    <citation type="submission" date="2005-06" db="EMBL/GenBank/DDBJ databases">
        <authorList>
            <person name="Mural R.J."/>
            <person name="Li P.W."/>
            <person name="Adams M.D."/>
            <person name="Amanatides P.G."/>
            <person name="Baden-Tillson H."/>
            <person name="Barnstead M."/>
            <person name="Chin S.H."/>
            <person name="Dew I."/>
            <person name="Evans C.A."/>
            <person name="Ferriera S."/>
            <person name="Flanigan M."/>
            <person name="Fosler C."/>
            <person name="Glodek A."/>
            <person name="Gu Z."/>
            <person name="Holt R.A."/>
            <person name="Jennings D."/>
            <person name="Kraft C.L."/>
            <person name="Lu F."/>
            <person name="Nguyen T."/>
            <person name="Nusskern D.R."/>
            <person name="Pfannkoch C.M."/>
            <person name="Sitter C."/>
            <person name="Sutton G.G."/>
            <person name="Venter J.C."/>
            <person name="Wang Z."/>
            <person name="Woodage T."/>
            <person name="Zheng X.H."/>
            <person name="Zhong F."/>
        </authorList>
    </citation>
    <scope>NUCLEOTIDE SEQUENCE [LARGE SCALE GENOMIC DNA]</scope>
    <source>
        <strain>BN</strain>
        <strain evidence="3">Sprague-Dawley</strain>
    </source>
</reference>
<accession>A6KUT9</accession>
<evidence type="ECO:0000313" key="3">
    <source>
        <dbReference type="Proteomes" id="UP000234681"/>
    </source>
</evidence>